<evidence type="ECO:0000313" key="2">
    <source>
        <dbReference type="EMBL" id="GEN08366.1"/>
    </source>
</evidence>
<dbReference type="EMBL" id="BJXR01000028">
    <property type="protein sequence ID" value="GEN08366.1"/>
    <property type="molecule type" value="Genomic_DNA"/>
</dbReference>
<evidence type="ECO:0000256" key="1">
    <source>
        <dbReference type="SAM" id="MobiDB-lite"/>
    </source>
</evidence>
<reference evidence="2 3" key="1">
    <citation type="submission" date="2019-07" db="EMBL/GenBank/DDBJ databases">
        <title>Whole genome shotgun sequence of Myxococcus fulvus NBRC 100333.</title>
        <authorList>
            <person name="Hosoyama A."/>
            <person name="Uohara A."/>
            <person name="Ohji S."/>
            <person name="Ichikawa N."/>
        </authorList>
    </citation>
    <scope>NUCLEOTIDE SEQUENCE [LARGE SCALE GENOMIC DNA]</scope>
    <source>
        <strain evidence="2 3">NBRC 100333</strain>
    </source>
</reference>
<dbReference type="AlphaFoldDB" id="A0A511T2H2"/>
<accession>A0A511T2H2</accession>
<sequence length="329" mass="37196">MNQHDDVEDSLMKSMTRTQRERLDETSMREEPLARTTFLAGGAGMIPPPGVLLGVQQRSQQLTQKFTHSKWAFLKGATQAPWCCISRVFYIYRENGKQPADYVVTRVLQAIVSSGTPMKDENNVRGYFPYELSMECTHNRQVALIGSSPDSTLGSQTHTQFSIPLQIKYLSEGSCLPQTWSATYGPESHSIPDWGVMNQSTTSAGKAAWRYFHRAPWDIREDPPSDYQRWWRKMYDGESSSGRVKRLNLLARSTVNLGNVATWRFDANVIATNPSVTFNEKLTLRLAAFANTKAPLSDHDMDTRDMEFKPDAVQLNLVQETEDVTSPCL</sequence>
<protein>
    <submittedName>
        <fullName evidence="2">Uncharacterized protein</fullName>
    </submittedName>
</protein>
<feature type="compositionally biased region" description="Basic and acidic residues" evidence="1">
    <location>
        <begin position="18"/>
        <end position="30"/>
    </location>
</feature>
<proteinExistence type="predicted"/>
<feature type="region of interest" description="Disordered" evidence="1">
    <location>
        <begin position="1"/>
        <end position="30"/>
    </location>
</feature>
<dbReference type="Proteomes" id="UP000321514">
    <property type="component" value="Unassembled WGS sequence"/>
</dbReference>
<gene>
    <name evidence="2" type="ORF">MFU01_34030</name>
</gene>
<name>A0A511T2H2_MYXFU</name>
<evidence type="ECO:0000313" key="3">
    <source>
        <dbReference type="Proteomes" id="UP000321514"/>
    </source>
</evidence>
<comment type="caution">
    <text evidence="2">The sequence shown here is derived from an EMBL/GenBank/DDBJ whole genome shotgun (WGS) entry which is preliminary data.</text>
</comment>
<organism evidence="2 3">
    <name type="scientific">Myxococcus fulvus</name>
    <dbReference type="NCBI Taxonomy" id="33"/>
    <lineage>
        <taxon>Bacteria</taxon>
        <taxon>Pseudomonadati</taxon>
        <taxon>Myxococcota</taxon>
        <taxon>Myxococcia</taxon>
        <taxon>Myxococcales</taxon>
        <taxon>Cystobacterineae</taxon>
        <taxon>Myxococcaceae</taxon>
        <taxon>Myxococcus</taxon>
    </lineage>
</organism>